<organism evidence="2 3">
    <name type="scientific">Phlebotomus papatasi</name>
    <name type="common">Sandfly</name>
    <dbReference type="NCBI Taxonomy" id="29031"/>
    <lineage>
        <taxon>Eukaryota</taxon>
        <taxon>Metazoa</taxon>
        <taxon>Ecdysozoa</taxon>
        <taxon>Arthropoda</taxon>
        <taxon>Hexapoda</taxon>
        <taxon>Insecta</taxon>
        <taxon>Pterygota</taxon>
        <taxon>Neoptera</taxon>
        <taxon>Endopterygota</taxon>
        <taxon>Diptera</taxon>
        <taxon>Nematocera</taxon>
        <taxon>Psychodoidea</taxon>
        <taxon>Psychodidae</taxon>
        <taxon>Phlebotomus</taxon>
        <taxon>Phlebotomus</taxon>
    </lineage>
</organism>
<dbReference type="SMART" id="SM00868">
    <property type="entry name" value="zf-AD"/>
    <property type="match status" value="1"/>
</dbReference>
<dbReference type="EnsemblMetazoa" id="PPAI010603-RA">
    <property type="protein sequence ID" value="PPAI010603-PA"/>
    <property type="gene ID" value="PPAI010603"/>
</dbReference>
<dbReference type="AlphaFoldDB" id="A0A1B0DQ13"/>
<sequence length="342" mass="39352">MRNLCRVCSGPGQHEINAPIPFYLHEMDNNEALEWPQPIWMLLQDILNVPVLPNDGLPQKMCTICISYMKHAITFRKQALACRLGLLRASHVYFKEETKEGLCDTEKFHRLLSDRNDNLKTVNATVNKLQTKAKLPDATKKVIQTCSNARSYFSYRQKPFVEDDITTMSIFDGENFAANPPEKLSQRDCSFCWKRFMFEETFEEHSAQCIHKRFTEFIYQCNQVLQMKQETRIAPHEFIRRMVFLLQTNQDILDKLSGDTESVASSSSNQSPEPEENSDAAQLLSNLQLSLKNHSLLPAIPKSLAPVIPAKDCQFKKVTCPTCRQGFLTISHLDIHRIRCHK</sequence>
<dbReference type="VEuPathDB" id="VectorBase:PPAPM1_008156"/>
<accession>A0A1B0DQ13</accession>
<dbReference type="InterPro" id="IPR013087">
    <property type="entry name" value="Znf_C2H2_type"/>
</dbReference>
<evidence type="ECO:0000313" key="2">
    <source>
        <dbReference type="EnsemblMetazoa" id="PPAI010603-PA"/>
    </source>
</evidence>
<keyword evidence="3" id="KW-1185">Reference proteome</keyword>
<evidence type="ECO:0000256" key="1">
    <source>
        <dbReference type="SAM" id="MobiDB-lite"/>
    </source>
</evidence>
<dbReference type="GO" id="GO:0005634">
    <property type="term" value="C:nucleus"/>
    <property type="evidence" value="ECO:0007669"/>
    <property type="project" value="InterPro"/>
</dbReference>
<dbReference type="Pfam" id="PF07776">
    <property type="entry name" value="zf-AD"/>
    <property type="match status" value="1"/>
</dbReference>
<dbReference type="SUPFAM" id="SSF57716">
    <property type="entry name" value="Glucocorticoid receptor-like (DNA-binding domain)"/>
    <property type="match status" value="1"/>
</dbReference>
<dbReference type="EMBL" id="AJVK01018719">
    <property type="status" value="NOT_ANNOTATED_CDS"/>
    <property type="molecule type" value="Genomic_DNA"/>
</dbReference>
<dbReference type="GO" id="GO:0008270">
    <property type="term" value="F:zinc ion binding"/>
    <property type="evidence" value="ECO:0007669"/>
    <property type="project" value="UniProtKB-UniRule"/>
</dbReference>
<dbReference type="InterPro" id="IPR012934">
    <property type="entry name" value="Znf_AD"/>
</dbReference>
<dbReference type="PROSITE" id="PS00028">
    <property type="entry name" value="ZINC_FINGER_C2H2_1"/>
    <property type="match status" value="2"/>
</dbReference>
<name>A0A1B0DQ13_PHLPP</name>
<evidence type="ECO:0000313" key="3">
    <source>
        <dbReference type="Proteomes" id="UP000092462"/>
    </source>
</evidence>
<protein>
    <submittedName>
        <fullName evidence="2">Uncharacterized protein</fullName>
    </submittedName>
</protein>
<feature type="region of interest" description="Disordered" evidence="1">
    <location>
        <begin position="258"/>
        <end position="279"/>
    </location>
</feature>
<dbReference type="VEuPathDB" id="VectorBase:PPAI010603"/>
<proteinExistence type="predicted"/>
<dbReference type="PROSITE" id="PS51915">
    <property type="entry name" value="ZAD"/>
    <property type="match status" value="1"/>
</dbReference>
<dbReference type="Proteomes" id="UP000092462">
    <property type="component" value="Unassembled WGS sequence"/>
</dbReference>
<reference evidence="2" key="1">
    <citation type="submission" date="2022-08" db="UniProtKB">
        <authorList>
            <consortium name="EnsemblMetazoa"/>
        </authorList>
    </citation>
    <scope>IDENTIFICATION</scope>
    <source>
        <strain evidence="2">Israel</strain>
    </source>
</reference>
<feature type="compositionally biased region" description="Low complexity" evidence="1">
    <location>
        <begin position="261"/>
        <end position="272"/>
    </location>
</feature>